<dbReference type="SUPFAM" id="SSF56349">
    <property type="entry name" value="DNA breaking-rejoining enzymes"/>
    <property type="match status" value="1"/>
</dbReference>
<reference evidence="4 5" key="1">
    <citation type="journal article" date="2019" name="Nat. Med.">
        <title>A library of human gut bacterial isolates paired with longitudinal multiomics data enables mechanistic microbiome research.</title>
        <authorList>
            <person name="Poyet M."/>
            <person name="Groussin M."/>
            <person name="Gibbons S.M."/>
            <person name="Avila-Pacheco J."/>
            <person name="Jiang X."/>
            <person name="Kearney S.M."/>
            <person name="Perrotta A.R."/>
            <person name="Berdy B."/>
            <person name="Zhao S."/>
            <person name="Lieberman T.D."/>
            <person name="Swanson P.K."/>
            <person name="Smith M."/>
            <person name="Roesemann S."/>
            <person name="Alexander J.E."/>
            <person name="Rich S.A."/>
            <person name="Livny J."/>
            <person name="Vlamakis H."/>
            <person name="Clish C."/>
            <person name="Bullock K."/>
            <person name="Deik A."/>
            <person name="Scott J."/>
            <person name="Pierce K.A."/>
            <person name="Xavier R.J."/>
            <person name="Alm E.J."/>
        </authorList>
    </citation>
    <scope>NUCLEOTIDE SEQUENCE [LARGE SCALE GENOMIC DNA]</scope>
    <source>
        <strain evidence="4 5">BIOML-A2</strain>
    </source>
</reference>
<organism evidence="4 5">
    <name type="scientific">Bacteroides ovatus</name>
    <dbReference type="NCBI Taxonomy" id="28116"/>
    <lineage>
        <taxon>Bacteria</taxon>
        <taxon>Pseudomonadati</taxon>
        <taxon>Bacteroidota</taxon>
        <taxon>Bacteroidia</taxon>
        <taxon>Bacteroidales</taxon>
        <taxon>Bacteroidaceae</taxon>
        <taxon>Bacteroides</taxon>
    </lineage>
</organism>
<dbReference type="Proteomes" id="UP000375690">
    <property type="component" value="Unassembled WGS sequence"/>
</dbReference>
<gene>
    <name evidence="4" type="ORF">F3B53_26840</name>
</gene>
<name>A0A6A1WXH8_BACOV</name>
<feature type="non-terminal residue" evidence="4">
    <location>
        <position position="279"/>
    </location>
</feature>
<evidence type="ECO:0000313" key="5">
    <source>
        <dbReference type="Proteomes" id="UP000375690"/>
    </source>
</evidence>
<dbReference type="Pfam" id="PF17293">
    <property type="entry name" value="Arm-DNA-bind_5"/>
    <property type="match status" value="1"/>
</dbReference>
<dbReference type="InterPro" id="IPR035386">
    <property type="entry name" value="Arm-DNA-bind_5"/>
</dbReference>
<dbReference type="AlphaFoldDB" id="A0A6A1WXH8"/>
<evidence type="ECO:0000313" key="4">
    <source>
        <dbReference type="EMBL" id="KAB1316668.1"/>
    </source>
</evidence>
<evidence type="ECO:0000256" key="2">
    <source>
        <dbReference type="ARBA" id="ARBA00023172"/>
    </source>
</evidence>
<dbReference type="GO" id="GO:0015074">
    <property type="term" value="P:DNA integration"/>
    <property type="evidence" value="ECO:0007669"/>
    <property type="project" value="InterPro"/>
</dbReference>
<sequence length="279" mass="32704">MTITIRQKALANDNISLYLDIYDGGKRKFEFLSLYLLPEVDAETKARNEETLQRAHQIRAERILHPETIPEVGHLMIVKEIPNDESPEVLDWIQTYIDWMSDNTDYSKAIVDQSKYLKYLMSEFLANKRRPHITLRKFDKEWFKAFFLWLKNDYVPQKYVRVEAKPLCEGSLHNVQQRIVAVFNKAVKFGKLKANPFYQLEKSDIFPKPKTSHKQYLTPDELKRFMASDERSPGVAEAQRAFGFACLTGLRISDIKALRWSDIKRNKETNTLVIVQKKT</sequence>
<dbReference type="GO" id="GO:0003677">
    <property type="term" value="F:DNA binding"/>
    <property type="evidence" value="ECO:0007669"/>
    <property type="project" value="UniProtKB-KW"/>
</dbReference>
<dbReference type="InterPro" id="IPR013762">
    <property type="entry name" value="Integrase-like_cat_sf"/>
</dbReference>
<protein>
    <submittedName>
        <fullName evidence="4">Tyrosine-type recombinase/integrase</fullName>
    </submittedName>
</protein>
<dbReference type="EMBL" id="VWFC01000127">
    <property type="protein sequence ID" value="KAB1316668.1"/>
    <property type="molecule type" value="Genomic_DNA"/>
</dbReference>
<comment type="caution">
    <text evidence="4">The sequence shown here is derived from an EMBL/GenBank/DDBJ whole genome shotgun (WGS) entry which is preliminary data.</text>
</comment>
<dbReference type="Gene3D" id="1.10.443.10">
    <property type="entry name" value="Intergrase catalytic core"/>
    <property type="match status" value="1"/>
</dbReference>
<evidence type="ECO:0000259" key="3">
    <source>
        <dbReference type="PROSITE" id="PS51898"/>
    </source>
</evidence>
<dbReference type="InterPro" id="IPR010998">
    <property type="entry name" value="Integrase_recombinase_N"/>
</dbReference>
<dbReference type="Gene3D" id="1.10.150.130">
    <property type="match status" value="1"/>
</dbReference>
<dbReference type="Pfam" id="PF13102">
    <property type="entry name" value="Phage_int_SAM_5"/>
    <property type="match status" value="1"/>
</dbReference>
<dbReference type="Pfam" id="PF00589">
    <property type="entry name" value="Phage_integrase"/>
    <property type="match status" value="1"/>
</dbReference>
<dbReference type="InterPro" id="IPR011010">
    <property type="entry name" value="DNA_brk_join_enz"/>
</dbReference>
<accession>A0A6A1WXH8</accession>
<keyword evidence="2" id="KW-0233">DNA recombination</keyword>
<dbReference type="PROSITE" id="PS51898">
    <property type="entry name" value="TYR_RECOMBINASE"/>
    <property type="match status" value="1"/>
</dbReference>
<evidence type="ECO:0000256" key="1">
    <source>
        <dbReference type="ARBA" id="ARBA00023125"/>
    </source>
</evidence>
<dbReference type="InterPro" id="IPR025269">
    <property type="entry name" value="SAM-like_dom"/>
</dbReference>
<dbReference type="InterPro" id="IPR002104">
    <property type="entry name" value="Integrase_catalytic"/>
</dbReference>
<dbReference type="GO" id="GO:0006310">
    <property type="term" value="P:DNA recombination"/>
    <property type="evidence" value="ECO:0007669"/>
    <property type="project" value="UniProtKB-KW"/>
</dbReference>
<keyword evidence="1" id="KW-0238">DNA-binding</keyword>
<feature type="domain" description="Tyr recombinase" evidence="3">
    <location>
        <begin position="212"/>
        <end position="279"/>
    </location>
</feature>
<proteinExistence type="predicted"/>